<protein>
    <submittedName>
        <fullName evidence="1">Uncharacterized protein</fullName>
    </submittedName>
</protein>
<dbReference type="EMBL" id="LXQA011344589">
    <property type="protein sequence ID" value="MCI94006.1"/>
    <property type="molecule type" value="Genomic_DNA"/>
</dbReference>
<dbReference type="AlphaFoldDB" id="A0A392W0Q3"/>
<name>A0A392W0Q3_9FABA</name>
<dbReference type="Proteomes" id="UP000265520">
    <property type="component" value="Unassembled WGS sequence"/>
</dbReference>
<organism evidence="1 2">
    <name type="scientific">Trifolium medium</name>
    <dbReference type="NCBI Taxonomy" id="97028"/>
    <lineage>
        <taxon>Eukaryota</taxon>
        <taxon>Viridiplantae</taxon>
        <taxon>Streptophyta</taxon>
        <taxon>Embryophyta</taxon>
        <taxon>Tracheophyta</taxon>
        <taxon>Spermatophyta</taxon>
        <taxon>Magnoliopsida</taxon>
        <taxon>eudicotyledons</taxon>
        <taxon>Gunneridae</taxon>
        <taxon>Pentapetalae</taxon>
        <taxon>rosids</taxon>
        <taxon>fabids</taxon>
        <taxon>Fabales</taxon>
        <taxon>Fabaceae</taxon>
        <taxon>Papilionoideae</taxon>
        <taxon>50 kb inversion clade</taxon>
        <taxon>NPAAA clade</taxon>
        <taxon>Hologalegina</taxon>
        <taxon>IRL clade</taxon>
        <taxon>Trifolieae</taxon>
        <taxon>Trifolium</taxon>
    </lineage>
</organism>
<reference evidence="1 2" key="1">
    <citation type="journal article" date="2018" name="Front. Plant Sci.">
        <title>Red Clover (Trifolium pratense) and Zigzag Clover (T. medium) - A Picture of Genomic Similarities and Differences.</title>
        <authorList>
            <person name="Dluhosova J."/>
            <person name="Istvanek J."/>
            <person name="Nedelnik J."/>
            <person name="Repkova J."/>
        </authorList>
    </citation>
    <scope>NUCLEOTIDE SEQUENCE [LARGE SCALE GENOMIC DNA]</scope>
    <source>
        <strain evidence="2">cv. 10/8</strain>
        <tissue evidence="1">Leaf</tissue>
    </source>
</reference>
<comment type="caution">
    <text evidence="1">The sequence shown here is derived from an EMBL/GenBank/DDBJ whole genome shotgun (WGS) entry which is preliminary data.</text>
</comment>
<accession>A0A392W0Q3</accession>
<evidence type="ECO:0000313" key="2">
    <source>
        <dbReference type="Proteomes" id="UP000265520"/>
    </source>
</evidence>
<proteinExistence type="predicted"/>
<sequence length="36" mass="3986">MAFAIEYPAAVAQFDSYSALPMLLQPRTIQSKDVVL</sequence>
<keyword evidence="2" id="KW-1185">Reference proteome</keyword>
<evidence type="ECO:0000313" key="1">
    <source>
        <dbReference type="EMBL" id="MCI94006.1"/>
    </source>
</evidence>